<evidence type="ECO:0000259" key="5">
    <source>
        <dbReference type="Pfam" id="PF25137"/>
    </source>
</evidence>
<sequence length="433" mass="47207">MNFDDHLFFCAPSRLIIREGARHDLPALLAKLGYHSGILVTDSYFAEQTPWVSEYVQAAGKCGISTYVFSGGEPDPSTTLCDQATQHILAQTQDQTPDHVIALGGGSNMDLAKALTLTLRSKKPVAHYKDGIGNDEPLPFIAVPTTSGTASEVTPGAILIDPDNATKIALMDNRLRPFIALVDPQFTYTCPPRVTADAGIDALIHAMESYVTMDSNQFERNNNPDPGYSGRTHLSKMFARESMMLCARHLRQAYLNGADSQARIGMSYASVFAGLSYGSAGLNAVHGIAYSIAGLTHETHGRTNAVILPYVLYELRENRLQELKEIAAIFGITGQGHEHEHDTVLQLVRTLQTLVSELGIPNNLKDFGIKEADLPRLYADAMSVTRLRNAFAVPDTSASYLRIIANAWAGEFTDTPLAVLRHVQESQEACTSE</sequence>
<dbReference type="Gene3D" id="3.40.50.1970">
    <property type="match status" value="1"/>
</dbReference>
<dbReference type="RefSeq" id="WP_014751773.1">
    <property type="nucleotide sequence ID" value="NC_017964.1"/>
</dbReference>
<proteinExistence type="inferred from homology"/>
<feature type="domain" description="Fe-containing alcohol dehydrogenase-like C-terminal" evidence="5">
    <location>
        <begin position="233"/>
        <end position="390"/>
    </location>
</feature>
<reference evidence="6 7" key="1">
    <citation type="journal article" date="2011" name="J. Bacteriol.">
        <title>Whole-genome shotgun sequencing of the sulfur-oxidizing chemoautotroph Tetrathiobacter kashmirensis.</title>
        <authorList>
            <person name="Ghosh W."/>
            <person name="George A."/>
            <person name="Agarwal A."/>
            <person name="Raj P."/>
            <person name="Alam M."/>
            <person name="Pyne P."/>
            <person name="Das Gupta S.K."/>
        </authorList>
    </citation>
    <scope>NUCLEOTIDE SEQUENCE [LARGE SCALE GENOMIC DNA]</scope>
    <source>
        <strain evidence="6 7">WT001</strain>
    </source>
</reference>
<comment type="cofactor">
    <cofactor evidence="1">
        <name>Fe cation</name>
        <dbReference type="ChEBI" id="CHEBI:24875"/>
    </cofactor>
</comment>
<accession>I3UF94</accession>
<dbReference type="GO" id="GO:0004022">
    <property type="term" value="F:alcohol dehydrogenase (NAD+) activity"/>
    <property type="evidence" value="ECO:0007669"/>
    <property type="project" value="TreeGrafter"/>
</dbReference>
<dbReference type="InterPro" id="IPR039697">
    <property type="entry name" value="Alcohol_dehydrogenase_Fe"/>
</dbReference>
<keyword evidence="3" id="KW-0560">Oxidoreductase</keyword>
<evidence type="ECO:0000313" key="7">
    <source>
        <dbReference type="Proteomes" id="UP000005267"/>
    </source>
</evidence>
<evidence type="ECO:0000313" key="6">
    <source>
        <dbReference type="EMBL" id="AFK63682.1"/>
    </source>
</evidence>
<dbReference type="Gene3D" id="1.20.1090.10">
    <property type="entry name" value="Dehydroquinate synthase-like - alpha domain"/>
    <property type="match status" value="1"/>
</dbReference>
<comment type="similarity">
    <text evidence="2">Belongs to the iron-containing alcohol dehydrogenase family.</text>
</comment>
<evidence type="ECO:0000256" key="2">
    <source>
        <dbReference type="ARBA" id="ARBA00007358"/>
    </source>
</evidence>
<dbReference type="PANTHER" id="PTHR11496:SF102">
    <property type="entry name" value="ALCOHOL DEHYDROGENASE 4"/>
    <property type="match status" value="1"/>
</dbReference>
<dbReference type="Pfam" id="PF00465">
    <property type="entry name" value="Fe-ADH"/>
    <property type="match status" value="1"/>
</dbReference>
<dbReference type="PANTHER" id="PTHR11496">
    <property type="entry name" value="ALCOHOL DEHYDROGENASE"/>
    <property type="match status" value="1"/>
</dbReference>
<dbReference type="EMBL" id="CP003555">
    <property type="protein sequence ID" value="AFK63682.1"/>
    <property type="molecule type" value="Genomic_DNA"/>
</dbReference>
<dbReference type="AlphaFoldDB" id="I3UF94"/>
<feature type="domain" description="Alcohol dehydrogenase iron-type/glycerol dehydrogenase GldA" evidence="4">
    <location>
        <begin position="12"/>
        <end position="184"/>
    </location>
</feature>
<evidence type="ECO:0000256" key="1">
    <source>
        <dbReference type="ARBA" id="ARBA00001962"/>
    </source>
</evidence>
<dbReference type="STRING" id="1036672.TKWG_19375"/>
<name>I3UF94_ADVKW</name>
<dbReference type="HOGENOM" id="CLU_007207_0_0_4"/>
<dbReference type="InterPro" id="IPR056798">
    <property type="entry name" value="ADH_Fe_C"/>
</dbReference>
<reference evidence="7" key="2">
    <citation type="journal article" date="2013" name="PLoS ONE">
        <title>Genome implosion elicits host-confinement in Alcaligenaceae: evidence from the comparative genomics of Tetrathiobacter kashmirensis, a pathogen in the making.</title>
        <authorList>
            <person name="Ghosh W."/>
            <person name="Alam M."/>
            <person name="Roy C."/>
            <person name="Pyne P."/>
            <person name="George A."/>
            <person name="Chakraborty R."/>
            <person name="Majumder S."/>
            <person name="Agarwal A."/>
            <person name="Chakraborty S."/>
            <person name="Majumdar S."/>
            <person name="Gupta S.K."/>
        </authorList>
    </citation>
    <scope>NUCLEOTIDE SEQUENCE [LARGE SCALE GENOMIC DNA]</scope>
    <source>
        <strain evidence="7">WT001</strain>
    </source>
</reference>
<organism evidence="6 7">
    <name type="scientific">Advenella kashmirensis (strain DSM 17095 / LMG 22695 / WT001)</name>
    <name type="common">Tetrathiobacter kashmirensis</name>
    <dbReference type="NCBI Taxonomy" id="1036672"/>
    <lineage>
        <taxon>Bacteria</taxon>
        <taxon>Pseudomonadati</taxon>
        <taxon>Pseudomonadota</taxon>
        <taxon>Betaproteobacteria</taxon>
        <taxon>Burkholderiales</taxon>
        <taxon>Alcaligenaceae</taxon>
    </lineage>
</organism>
<keyword evidence="7" id="KW-1185">Reference proteome</keyword>
<dbReference type="CDD" id="cd08191">
    <property type="entry name" value="Fe-ADH-like"/>
    <property type="match status" value="1"/>
</dbReference>
<dbReference type="OrthoDB" id="9815791at2"/>
<gene>
    <name evidence="6" type="ordered locus">TKWG_19375</name>
</gene>
<evidence type="ECO:0000259" key="4">
    <source>
        <dbReference type="Pfam" id="PF00465"/>
    </source>
</evidence>
<dbReference type="SUPFAM" id="SSF56796">
    <property type="entry name" value="Dehydroquinate synthase-like"/>
    <property type="match status" value="1"/>
</dbReference>
<evidence type="ECO:0000256" key="3">
    <source>
        <dbReference type="ARBA" id="ARBA00023002"/>
    </source>
</evidence>
<protein>
    <submittedName>
        <fullName evidence="6">Iron-containing alcohol dehydrogenase</fullName>
    </submittedName>
</protein>
<dbReference type="InterPro" id="IPR001670">
    <property type="entry name" value="ADH_Fe/GldA"/>
</dbReference>
<dbReference type="Proteomes" id="UP000005267">
    <property type="component" value="Chromosome"/>
</dbReference>
<dbReference type="GO" id="GO:0046872">
    <property type="term" value="F:metal ion binding"/>
    <property type="evidence" value="ECO:0007669"/>
    <property type="project" value="InterPro"/>
</dbReference>
<dbReference type="Pfam" id="PF25137">
    <property type="entry name" value="ADH_Fe_C"/>
    <property type="match status" value="1"/>
</dbReference>
<dbReference type="FunFam" id="3.40.50.1970:FF:000003">
    <property type="entry name" value="Alcohol dehydrogenase, iron-containing"/>
    <property type="match status" value="1"/>
</dbReference>
<dbReference type="KEGG" id="aka:TKWG_19375"/>